<proteinExistence type="predicted"/>
<accession>A0ABZ2KKX8</accession>
<dbReference type="InterPro" id="IPR045361">
    <property type="entry name" value="CIS_tube_prot_N"/>
</dbReference>
<dbReference type="SMART" id="SM00257">
    <property type="entry name" value="LysM"/>
    <property type="match status" value="1"/>
</dbReference>
<gene>
    <name evidence="3" type="ORF">LZC95_21150</name>
</gene>
<sequence>MDDKLKKLRITPDGDKAAESKSRRGAAGGLAAAAGRVGSAVANTVKGALGLPGAGPGEFEVPFNPKEYVIEQSNTFAEIAIPGLEAPIIQFVRGNTEKLSFELLIDTTDHPPGSKGRDARTKANEILRLARIDGERHAPPVCLFEWGEEVMRGVIESVRRQFVLFDPDGTPTRIQVTLGVKRYRTLVEQLGPMNRQSPDRTKTDVVRQGDTLPAIAHRMYGDETLWREIATRNGIRDPAKLTPGRVLEIPKVDFVRRVTEGGT</sequence>
<dbReference type="Pfam" id="PF01476">
    <property type="entry name" value="LysM"/>
    <property type="match status" value="1"/>
</dbReference>
<dbReference type="CDD" id="cd00118">
    <property type="entry name" value="LysM"/>
    <property type="match status" value="1"/>
</dbReference>
<evidence type="ECO:0000313" key="4">
    <source>
        <dbReference type="Proteomes" id="UP001379533"/>
    </source>
</evidence>
<feature type="compositionally biased region" description="Basic and acidic residues" evidence="1">
    <location>
        <begin position="1"/>
        <end position="22"/>
    </location>
</feature>
<dbReference type="RefSeq" id="WP_394849949.1">
    <property type="nucleotide sequence ID" value="NZ_CP089982.1"/>
</dbReference>
<feature type="domain" description="LysM" evidence="2">
    <location>
        <begin position="202"/>
        <end position="249"/>
    </location>
</feature>
<dbReference type="SUPFAM" id="SSF54106">
    <property type="entry name" value="LysM domain"/>
    <property type="match status" value="1"/>
</dbReference>
<dbReference type="Pfam" id="PF19266">
    <property type="entry name" value="CIS_tube"/>
    <property type="match status" value="1"/>
</dbReference>
<feature type="region of interest" description="Disordered" evidence="1">
    <location>
        <begin position="1"/>
        <end position="25"/>
    </location>
</feature>
<dbReference type="PROSITE" id="PS51782">
    <property type="entry name" value="LYSM"/>
    <property type="match status" value="1"/>
</dbReference>
<keyword evidence="4" id="KW-1185">Reference proteome</keyword>
<organism evidence="3 4">
    <name type="scientific">Pendulispora brunnea</name>
    <dbReference type="NCBI Taxonomy" id="2905690"/>
    <lineage>
        <taxon>Bacteria</taxon>
        <taxon>Pseudomonadati</taxon>
        <taxon>Myxococcota</taxon>
        <taxon>Myxococcia</taxon>
        <taxon>Myxococcales</taxon>
        <taxon>Sorangiineae</taxon>
        <taxon>Pendulisporaceae</taxon>
        <taxon>Pendulispora</taxon>
    </lineage>
</organism>
<reference evidence="3 4" key="1">
    <citation type="submission" date="2021-12" db="EMBL/GenBank/DDBJ databases">
        <title>Discovery of the Pendulisporaceae a myxobacterial family with distinct sporulation behavior and unique specialized metabolism.</title>
        <authorList>
            <person name="Garcia R."/>
            <person name="Popoff A."/>
            <person name="Bader C.D."/>
            <person name="Loehr J."/>
            <person name="Walesch S."/>
            <person name="Walt C."/>
            <person name="Boldt J."/>
            <person name="Bunk B."/>
            <person name="Haeckl F.J.F.P.J."/>
            <person name="Gunesch A.P."/>
            <person name="Birkelbach J."/>
            <person name="Nuebel U."/>
            <person name="Pietschmann T."/>
            <person name="Bach T."/>
            <person name="Mueller R."/>
        </authorList>
    </citation>
    <scope>NUCLEOTIDE SEQUENCE [LARGE SCALE GENOMIC DNA]</scope>
    <source>
        <strain evidence="3 4">MSr12523</strain>
    </source>
</reference>
<dbReference type="EMBL" id="CP089982">
    <property type="protein sequence ID" value="WXA99315.1"/>
    <property type="molecule type" value="Genomic_DNA"/>
</dbReference>
<dbReference type="Proteomes" id="UP001379533">
    <property type="component" value="Chromosome"/>
</dbReference>
<dbReference type="InterPro" id="IPR018392">
    <property type="entry name" value="LysM"/>
</dbReference>
<evidence type="ECO:0000256" key="1">
    <source>
        <dbReference type="SAM" id="MobiDB-lite"/>
    </source>
</evidence>
<name>A0ABZ2KKX8_9BACT</name>
<protein>
    <submittedName>
        <fullName evidence="3">LysM peptidoglycan-binding domain-containing protein</fullName>
    </submittedName>
</protein>
<evidence type="ECO:0000259" key="2">
    <source>
        <dbReference type="PROSITE" id="PS51782"/>
    </source>
</evidence>
<dbReference type="InterPro" id="IPR036779">
    <property type="entry name" value="LysM_dom_sf"/>
</dbReference>
<evidence type="ECO:0000313" key="3">
    <source>
        <dbReference type="EMBL" id="WXA99315.1"/>
    </source>
</evidence>
<dbReference type="Gene3D" id="3.10.350.10">
    <property type="entry name" value="LysM domain"/>
    <property type="match status" value="1"/>
</dbReference>